<comment type="caution">
    <text evidence="2">The sequence shown here is derived from an EMBL/GenBank/DDBJ whole genome shotgun (WGS) entry which is preliminary data.</text>
</comment>
<organism evidence="2 3">
    <name type="scientific">Runella defluvii</name>
    <dbReference type="NCBI Taxonomy" id="370973"/>
    <lineage>
        <taxon>Bacteria</taxon>
        <taxon>Pseudomonadati</taxon>
        <taxon>Bacteroidota</taxon>
        <taxon>Cytophagia</taxon>
        <taxon>Cytophagales</taxon>
        <taxon>Spirosomataceae</taxon>
        <taxon>Runella</taxon>
    </lineage>
</organism>
<dbReference type="Gene3D" id="1.10.606.20">
    <property type="match status" value="1"/>
</dbReference>
<protein>
    <recommendedName>
        <fullName evidence="1">Phosphatidic acid phosphatase type 2/haloperoxidase domain-containing protein</fullName>
    </recommendedName>
</protein>
<evidence type="ECO:0000313" key="2">
    <source>
        <dbReference type="EMBL" id="MBB3838480.1"/>
    </source>
</evidence>
<evidence type="ECO:0000313" key="3">
    <source>
        <dbReference type="Proteomes" id="UP000541352"/>
    </source>
</evidence>
<dbReference type="PROSITE" id="PS51257">
    <property type="entry name" value="PROKAR_LIPOPROTEIN"/>
    <property type="match status" value="1"/>
</dbReference>
<dbReference type="AlphaFoldDB" id="A0A7W5ZKP5"/>
<dbReference type="PANTHER" id="PTHR34599">
    <property type="entry name" value="PEROXIDASE-RELATED"/>
    <property type="match status" value="1"/>
</dbReference>
<feature type="domain" description="Phosphatidic acid phosphatase type 2/haloperoxidase" evidence="1">
    <location>
        <begin position="315"/>
        <end position="443"/>
    </location>
</feature>
<dbReference type="CDD" id="cd03398">
    <property type="entry name" value="PAP2_haloperoxidase"/>
    <property type="match status" value="1"/>
</dbReference>
<evidence type="ECO:0000259" key="1">
    <source>
        <dbReference type="Pfam" id="PF01569"/>
    </source>
</evidence>
<proteinExistence type="predicted"/>
<dbReference type="SUPFAM" id="SSF48317">
    <property type="entry name" value="Acid phosphatase/Vanadium-dependent haloperoxidase"/>
    <property type="match status" value="1"/>
</dbReference>
<dbReference type="RefSeq" id="WP_183973947.1">
    <property type="nucleotide sequence ID" value="NZ_JACIBY010000004.1"/>
</dbReference>
<dbReference type="Pfam" id="PF01569">
    <property type="entry name" value="PAP2"/>
    <property type="match status" value="1"/>
</dbReference>
<sequence>MNSLIKKWIPWMMLMAVVAACNRSQDVTPQKQLNEYDAKVVLKWGELFLELDRYAPGYRPPVAARAFAYIGLAAYETVVSGTKEYQSLAPYYAGISIPKAEAGKAYHWPTAVNASYLSMMLKFFPHVSTDQKAKINQLGESLFKEFQAETDAETFARSRALGESVASVMFEYSKTDKNGHEAYLNPHPMDYVPPTGVGKWQPTKPDFTRALLPYWGRTRTFAITVEDKVAKPPIEYSSQITSQFFAQALEVCSFPDNYENRWIGEFWSDDIFEQTFEPAARWIAIANQVMIQEKAHLETAVYTYAKLGMGLSDAGVACWNSKYLYNVERPISYINRSINPKWITLLDNTVRKMKGITPPFPAYPSGHSTFGAVAAEILSNIFGYKYEMTDKSHEFRVEFIGKPRSFHNFNEMAYENAISRILLGVHYRMDCDEGLRMGYNVGRKVNAMKWKPVN</sequence>
<gene>
    <name evidence="2" type="ORF">FHS57_002485</name>
</gene>
<name>A0A7W5ZKP5_9BACT</name>
<dbReference type="InterPro" id="IPR000326">
    <property type="entry name" value="PAP2/HPO"/>
</dbReference>
<keyword evidence="3" id="KW-1185">Reference proteome</keyword>
<accession>A0A7W5ZKP5</accession>
<dbReference type="EMBL" id="JACIBY010000004">
    <property type="protein sequence ID" value="MBB3838480.1"/>
    <property type="molecule type" value="Genomic_DNA"/>
</dbReference>
<dbReference type="InterPro" id="IPR036938">
    <property type="entry name" value="PAP2/HPO_sf"/>
</dbReference>
<dbReference type="InterPro" id="IPR052559">
    <property type="entry name" value="V-haloperoxidase"/>
</dbReference>
<reference evidence="2 3" key="1">
    <citation type="submission" date="2020-08" db="EMBL/GenBank/DDBJ databases">
        <title>Genomic Encyclopedia of Type Strains, Phase IV (KMG-IV): sequencing the most valuable type-strain genomes for metagenomic binning, comparative biology and taxonomic classification.</title>
        <authorList>
            <person name="Goeker M."/>
        </authorList>
    </citation>
    <scope>NUCLEOTIDE SEQUENCE [LARGE SCALE GENOMIC DNA]</scope>
    <source>
        <strain evidence="2 3">DSM 17976</strain>
    </source>
</reference>
<dbReference type="PANTHER" id="PTHR34599:SF1">
    <property type="entry name" value="PHOSPHATIDIC ACID PHOSPHATASE TYPE 2_HALOPEROXIDASE DOMAIN-CONTAINING PROTEIN"/>
    <property type="match status" value="1"/>
</dbReference>
<dbReference type="Proteomes" id="UP000541352">
    <property type="component" value="Unassembled WGS sequence"/>
</dbReference>